<evidence type="ECO:0000256" key="1">
    <source>
        <dbReference type="SAM" id="MobiDB-lite"/>
    </source>
</evidence>
<accession>A0A251YLL6</accession>
<evidence type="ECO:0000313" key="3">
    <source>
        <dbReference type="Proteomes" id="UP000195011"/>
    </source>
</evidence>
<dbReference type="EMBL" id="MDJY01000030">
    <property type="protein sequence ID" value="OUE25141.1"/>
    <property type="molecule type" value="Genomic_DNA"/>
</dbReference>
<reference evidence="2 3" key="1">
    <citation type="submission" date="2016-08" db="EMBL/GenBank/DDBJ databases">
        <title>Genome sequence of Clavibacter michiganensis spp strain CFBP8017.</title>
        <authorList>
            <person name="Thapa S.P."/>
            <person name="Coaker G."/>
            <person name="Jacques M.-A."/>
        </authorList>
    </citation>
    <scope>NUCLEOTIDE SEQUENCE [LARGE SCALE GENOMIC DNA]</scope>
    <source>
        <strain evidence="2">CFBP8017</strain>
    </source>
</reference>
<dbReference type="AlphaFoldDB" id="A0A251YLL6"/>
<feature type="region of interest" description="Disordered" evidence="1">
    <location>
        <begin position="95"/>
        <end position="119"/>
    </location>
</feature>
<gene>
    <name evidence="2" type="ORF">BFL36_05480</name>
</gene>
<comment type="caution">
    <text evidence="2">The sequence shown here is derived from an EMBL/GenBank/DDBJ whole genome shotgun (WGS) entry which is preliminary data.</text>
</comment>
<organism evidence="2 3">
    <name type="scientific">Clavibacter michiganensis</name>
    <dbReference type="NCBI Taxonomy" id="28447"/>
    <lineage>
        <taxon>Bacteria</taxon>
        <taxon>Bacillati</taxon>
        <taxon>Actinomycetota</taxon>
        <taxon>Actinomycetes</taxon>
        <taxon>Micrococcales</taxon>
        <taxon>Microbacteriaceae</taxon>
        <taxon>Clavibacter</taxon>
    </lineage>
</organism>
<name>A0A251YLL6_9MICO</name>
<protein>
    <submittedName>
        <fullName evidence="2">Uncharacterized protein</fullName>
    </submittedName>
</protein>
<proteinExistence type="predicted"/>
<dbReference type="Proteomes" id="UP000195011">
    <property type="component" value="Unassembled WGS sequence"/>
</dbReference>
<sequence length="162" mass="16307">MPVAVGAPRGVPVIDAASHADPSCTWALLRAATLTATGTSATSDGSRTSTAVASAATCRVMPPTVTTYCVTGLEEDGTAAGCHDTRRPSASGWVVRPAGAAGSTSDQRPEIDVGSDAPTPLTARTSTCTADDGPLPVVGTVHVVEGQVAVAVTVPPRRTRTW</sequence>
<evidence type="ECO:0000313" key="2">
    <source>
        <dbReference type="EMBL" id="OUE25141.1"/>
    </source>
</evidence>